<dbReference type="Proteomes" id="UP000789375">
    <property type="component" value="Unassembled WGS sequence"/>
</dbReference>
<name>A0A9N9EIA5_FUNMO</name>
<proteinExistence type="predicted"/>
<sequence>GWQTAIEQNDKHFYMHITEVNEVSELLPGYRCLSGSKFSDIETASNYAITSLY</sequence>
<evidence type="ECO:0000313" key="1">
    <source>
        <dbReference type="EMBL" id="CAG8672920.1"/>
    </source>
</evidence>
<protein>
    <submittedName>
        <fullName evidence="1">6637_t:CDS:1</fullName>
    </submittedName>
</protein>
<dbReference type="EMBL" id="CAJVPP010006022">
    <property type="protein sequence ID" value="CAG8672920.1"/>
    <property type="molecule type" value="Genomic_DNA"/>
</dbReference>
<keyword evidence="2" id="KW-1185">Reference proteome</keyword>
<dbReference type="AlphaFoldDB" id="A0A9N9EIA5"/>
<organism evidence="1 2">
    <name type="scientific">Funneliformis mosseae</name>
    <name type="common">Endomycorrhizal fungus</name>
    <name type="synonym">Glomus mosseae</name>
    <dbReference type="NCBI Taxonomy" id="27381"/>
    <lineage>
        <taxon>Eukaryota</taxon>
        <taxon>Fungi</taxon>
        <taxon>Fungi incertae sedis</taxon>
        <taxon>Mucoromycota</taxon>
        <taxon>Glomeromycotina</taxon>
        <taxon>Glomeromycetes</taxon>
        <taxon>Glomerales</taxon>
        <taxon>Glomeraceae</taxon>
        <taxon>Funneliformis</taxon>
    </lineage>
</organism>
<reference evidence="1" key="1">
    <citation type="submission" date="2021-06" db="EMBL/GenBank/DDBJ databases">
        <authorList>
            <person name="Kallberg Y."/>
            <person name="Tangrot J."/>
            <person name="Rosling A."/>
        </authorList>
    </citation>
    <scope>NUCLEOTIDE SEQUENCE</scope>
    <source>
        <strain evidence="1">87-6 pot B 2015</strain>
    </source>
</reference>
<feature type="non-terminal residue" evidence="1">
    <location>
        <position position="1"/>
    </location>
</feature>
<gene>
    <name evidence="1" type="ORF">FMOSSE_LOCUS12503</name>
</gene>
<comment type="caution">
    <text evidence="1">The sequence shown here is derived from an EMBL/GenBank/DDBJ whole genome shotgun (WGS) entry which is preliminary data.</text>
</comment>
<accession>A0A9N9EIA5</accession>
<evidence type="ECO:0000313" key="2">
    <source>
        <dbReference type="Proteomes" id="UP000789375"/>
    </source>
</evidence>